<dbReference type="PROSITE" id="PS00330">
    <property type="entry name" value="HEMOLYSIN_CALCIUM"/>
    <property type="match status" value="8"/>
</dbReference>
<dbReference type="PROSITE" id="PS50292">
    <property type="entry name" value="PEROXIDASE_3"/>
    <property type="match status" value="1"/>
</dbReference>
<dbReference type="InterPro" id="IPR003995">
    <property type="entry name" value="RTX_toxin_determinant-A"/>
</dbReference>
<dbReference type="PANTHER" id="PTHR38340:SF1">
    <property type="entry name" value="S-LAYER PROTEIN"/>
    <property type="match status" value="1"/>
</dbReference>
<dbReference type="GO" id="GO:0004601">
    <property type="term" value="F:peroxidase activity"/>
    <property type="evidence" value="ECO:0007669"/>
    <property type="project" value="InterPro"/>
</dbReference>
<dbReference type="GO" id="GO:0006979">
    <property type="term" value="P:response to oxidative stress"/>
    <property type="evidence" value="ECO:0007669"/>
    <property type="project" value="InterPro"/>
</dbReference>
<keyword evidence="6" id="KW-0843">Virulence</keyword>
<name>A0AAQ0HIK2_PARVE</name>
<evidence type="ECO:0000256" key="5">
    <source>
        <dbReference type="ARBA" id="ARBA00022737"/>
    </source>
</evidence>
<dbReference type="InterPro" id="IPR001343">
    <property type="entry name" value="Hemolysn_Ca-bd"/>
</dbReference>
<dbReference type="GO" id="GO:0005576">
    <property type="term" value="C:extracellular region"/>
    <property type="evidence" value="ECO:0007669"/>
    <property type="project" value="UniProtKB-SubCell"/>
</dbReference>
<dbReference type="InterPro" id="IPR037120">
    <property type="entry name" value="Haem_peroxidase_sf_animal"/>
</dbReference>
<dbReference type="InterPro" id="IPR010255">
    <property type="entry name" value="Haem_peroxidase_sf"/>
</dbReference>
<feature type="compositionally biased region" description="Polar residues" evidence="8">
    <location>
        <begin position="1784"/>
        <end position="1795"/>
    </location>
</feature>
<dbReference type="InterPro" id="IPR050557">
    <property type="entry name" value="RTX_toxin/Mannuronan_C5-epim"/>
</dbReference>
<gene>
    <name evidence="9" type="ORF">ATH84_101936</name>
</gene>
<keyword evidence="3" id="KW-0964">Secreted</keyword>
<dbReference type="PRINTS" id="PR01488">
    <property type="entry name" value="RTXTOXINA"/>
</dbReference>
<dbReference type="CDD" id="cd09821">
    <property type="entry name" value="An_peroxidase_bacterial_2"/>
    <property type="match status" value="1"/>
</dbReference>
<dbReference type="SUPFAM" id="SSF51120">
    <property type="entry name" value="beta-Roll"/>
    <property type="match status" value="6"/>
</dbReference>
<protein>
    <submittedName>
        <fullName evidence="9">Ca2+-binding RTX toxin-like protein</fullName>
    </submittedName>
</protein>
<dbReference type="EMBL" id="QUMX01000019">
    <property type="protein sequence ID" value="REG45768.1"/>
    <property type="molecule type" value="Genomic_DNA"/>
</dbReference>
<evidence type="ECO:0000313" key="9">
    <source>
        <dbReference type="EMBL" id="REG45768.1"/>
    </source>
</evidence>
<evidence type="ECO:0000256" key="6">
    <source>
        <dbReference type="ARBA" id="ARBA00023026"/>
    </source>
</evidence>
<dbReference type="PRINTS" id="PR00313">
    <property type="entry name" value="CABNDNGRPT"/>
</dbReference>
<evidence type="ECO:0000256" key="1">
    <source>
        <dbReference type="ARBA" id="ARBA00004370"/>
    </source>
</evidence>
<proteinExistence type="predicted"/>
<dbReference type="Gene3D" id="2.150.10.10">
    <property type="entry name" value="Serralysin-like metalloprotease, C-terminal"/>
    <property type="match status" value="6"/>
</dbReference>
<dbReference type="GO" id="GO:0020037">
    <property type="term" value="F:heme binding"/>
    <property type="evidence" value="ECO:0007669"/>
    <property type="project" value="InterPro"/>
</dbReference>
<organism evidence="9 10">
    <name type="scientific">Paracoccus versutus</name>
    <name type="common">Thiobacillus versutus</name>
    <dbReference type="NCBI Taxonomy" id="34007"/>
    <lineage>
        <taxon>Bacteria</taxon>
        <taxon>Pseudomonadati</taxon>
        <taxon>Pseudomonadota</taxon>
        <taxon>Alphaproteobacteria</taxon>
        <taxon>Rhodobacterales</taxon>
        <taxon>Paracoccaceae</taxon>
        <taxon>Paracoccus</taxon>
    </lineage>
</organism>
<dbReference type="Pfam" id="PF00353">
    <property type="entry name" value="HemolysinCabind"/>
    <property type="match status" value="11"/>
</dbReference>
<evidence type="ECO:0000256" key="8">
    <source>
        <dbReference type="SAM" id="MobiDB-lite"/>
    </source>
</evidence>
<dbReference type="RefSeq" id="WP_052095828.1">
    <property type="nucleotide sequence ID" value="NZ_CP035286.1"/>
</dbReference>
<reference evidence="9 10" key="1">
    <citation type="submission" date="2018-08" db="EMBL/GenBank/DDBJ databases">
        <title>Genomic Encyclopedia of Archaeal and Bacterial Type Strains, Phase II (KMG-II): from individual species to whole genera.</title>
        <authorList>
            <person name="Goeker M."/>
        </authorList>
    </citation>
    <scope>NUCLEOTIDE SEQUENCE [LARGE SCALE GENOMIC DNA]</scope>
    <source>
        <strain evidence="9 10">DSM 582</strain>
    </source>
</reference>
<dbReference type="InterPro" id="IPR019791">
    <property type="entry name" value="Haem_peroxidase_animal"/>
</dbReference>
<comment type="subcellular location">
    <subcellularLocation>
        <location evidence="1">Membrane</location>
    </subcellularLocation>
    <subcellularLocation>
        <location evidence="2">Secreted</location>
    </subcellularLocation>
</comment>
<evidence type="ECO:0000256" key="4">
    <source>
        <dbReference type="ARBA" id="ARBA00022656"/>
    </source>
</evidence>
<accession>A0AAQ0HIK2</accession>
<dbReference type="SUPFAM" id="SSF48113">
    <property type="entry name" value="Heme-dependent peroxidases"/>
    <property type="match status" value="1"/>
</dbReference>
<keyword evidence="10" id="KW-1185">Reference proteome</keyword>
<dbReference type="InterPro" id="IPR011049">
    <property type="entry name" value="Serralysin-like_metalloprot_C"/>
</dbReference>
<dbReference type="InterPro" id="IPR018511">
    <property type="entry name" value="Hemolysin-typ_Ca-bd_CS"/>
</dbReference>
<dbReference type="GO" id="GO:0090729">
    <property type="term" value="F:toxin activity"/>
    <property type="evidence" value="ECO:0007669"/>
    <property type="project" value="UniProtKB-KW"/>
</dbReference>
<evidence type="ECO:0000313" key="10">
    <source>
        <dbReference type="Proteomes" id="UP000256794"/>
    </source>
</evidence>
<evidence type="ECO:0000256" key="3">
    <source>
        <dbReference type="ARBA" id="ARBA00022525"/>
    </source>
</evidence>
<dbReference type="GO" id="GO:0016020">
    <property type="term" value="C:membrane"/>
    <property type="evidence" value="ECO:0007669"/>
    <property type="project" value="UniProtKB-SubCell"/>
</dbReference>
<evidence type="ECO:0000256" key="7">
    <source>
        <dbReference type="ARBA" id="ARBA00023136"/>
    </source>
</evidence>
<sequence length="2115" mass="221830">MVTLIRHDLEFILEQIKIAEAHAAGTPLTELVSSPLLPYGLRTVDGSDNNLVPGRERWGASHEEFLRLTDPTWRDESDDQMMFGTPENPVWLTNNDYAPGSPTSPGFQPGTVVDADPRLISNLIVDQTLDNPAAIAAALRHAGVEGADMTAAVQGVMTAHSLVKGTVPGSAAHAIAQAQLADLLDQHGIEMDGPTIRLPNQAPDEGLSASYNAWFTLFGQFFDHGLDLVQKGGHGTVYIPLQPDDPLYDPDSPHTNFMAMSRATIGDGAANVTTPWVDQNQTYTSHPSHQVFLREYAEGPDGPVSTGKLLEGARGMATWRDVKDQARELLGIDLTDLDVGAVPVLLTDPYGEFIRGPNGLPQILAAFDVDGMPIWVEGNLADPVDPSAIQLPPGTVLFGGNVIDPGETVSAARTGNAFLDDIAHNAVPVAVDGVLQPDGDDAPGYSGGFDARGNRDSYDDEMLDAHYITGDGRGNENIGLTAVHSVFHAEHNRLVDHIKQVILDTGDADFIAEWRDADGNWDGERLFQTARFTTEMEYQHLVFEEFARKAQPDVDIFMVQPDVEINPAIFAEFAHVVYRFGHSMLNETVDQIHADGSTDHLTLFDAFLNPLAFGSDTVDHHQAAGAIVRGMTGQVGNEIDEFVTNVLRNQLVGIPLDLAAINIARGRDTGMPTLNEARQQFMDMAGGDSQLKPYDSWVDFAVNLKNPESIVNFIAAYGTHDLIRGEETVAGKRAAAMAIVFGTDQTVFEDGGARVISAPADRLAFLSASGEFAARRGGLDDVDLWVGGLAEKKMPFGGMLGSTFAFIFELQMENLQHADRFYYLSRAQGLNLLTELENNSLASIVMRNTDLGATGFALPGDIFSIPDHVLYVDAAKQAQFGHADPVHDNPTLEAISSLVERGANFIRYNGADHTVIAGTEGNDTIIAGGGDDAIRGFGGDDRIEAGYGVDIVHGGDGNDIITNAGTDIGETDMLHGDAGNDVIHGGSGMALIFGGSGRDFLMTGPDGSEIRGGTGDDFLMGGNGPDMLFGNEGDDWVEGHGLFDYIAGDNGDIFFNSSIIGHDVLNGGSGDTDYDADSGDDIMIAGEGIQKFIGMWGHDWVAFKGQQVPGVADMNFPVFDSLPLEVLRDRFSQVEALSGWIHDDILRGDDRSDEEGDQELAFDPTPEGNFIHNELDQAGIDRIAGLDRIITPDMMRLGEYWADGSGAEKMIFTGGNILLGGGGGDLIEGRGGNDVIDGDAWLNLRISILDAGGTEIATAEGMSAVVTDLAGNVLHGGRTLDLLMLERVYDPGQLQITREILWDDSGTDTAVYWDLFENYAVTRNADGSIRIEHLDETAGVIDPITNQNRVSDGIDTLYNIEVLQFGDVTVNVSDLFNAEPVGQPLISDTTPTQGQALAVDLSGISDADGIDMATMSVQWQSFIGGLWTDIAGATGSSFTPGLAHVNTQLRVVARYTDGFGKAEEVISSVTSPVGVHLVGNGTAETMSGTVGADIIEGRGGNDTISGLDGDDLLNGEGGNDLLLGGGGNDTLNGAAGADTLEGDPGDDLLNGGGYDALSGGDGDDELIGEAGVDLLDGGAGNDALDGGIGNDTLDGGLGNDTLIGGVGADVIRGGDGDDLVQWNVGDGRDTIDGGAGTDTVHVTGDATAEAYHIWTLAEWRAAAAANNNQVLNGNVPEDTEIIITRNGTNYAAVVAIMKDVEEVVISGMGGGDTFAAHGDFTGTSLSYSTITLEGGAGDDVLDISGLNSAHRVLFRSNGGQDTIIGQLREQDVIEMPGSDAGHTITHNPDGTTTLTAGEGSVTFTGPAAPPAETEPDDTSPLGDGPDDVAPPDGAGLVADLTLIGTGKADVLQGGEGADIIRGGEGGDFLSGGGGRDVILGGSDADDVFGGAGADMLYGDAGHDRIFGGDDGDMITGGTGNDTVFGGKGGDLIVATKGDGDDVYYGDEDADTLDMSQITANITADLGTGFMGRGSVSSEQTGSDTIWSIENIVTGSGNDVITASAAVNVMDGGGGKDVFRFLSAQDADGDTIVDFAPGDRIDLSAIDADAGADGKQSFTLVTGEAFTGRGQLMVVHETREDGDYTVVMGNTTGDDGADFRISLKGAHILTANDFNL</sequence>
<feature type="region of interest" description="Disordered" evidence="8">
    <location>
        <begin position="1777"/>
        <end position="1832"/>
    </location>
</feature>
<keyword evidence="4" id="KW-0800">Toxin</keyword>
<dbReference type="Proteomes" id="UP000256794">
    <property type="component" value="Unassembled WGS sequence"/>
</dbReference>
<evidence type="ECO:0000256" key="2">
    <source>
        <dbReference type="ARBA" id="ARBA00004613"/>
    </source>
</evidence>
<dbReference type="GO" id="GO:0005509">
    <property type="term" value="F:calcium ion binding"/>
    <property type="evidence" value="ECO:0007669"/>
    <property type="project" value="InterPro"/>
</dbReference>
<keyword evidence="7" id="KW-0472">Membrane</keyword>
<keyword evidence="5" id="KW-0677">Repeat</keyword>
<comment type="caution">
    <text evidence="9">The sequence shown here is derived from an EMBL/GenBank/DDBJ whole genome shotgun (WGS) entry which is preliminary data.</text>
</comment>
<dbReference type="PANTHER" id="PTHR38340">
    <property type="entry name" value="S-LAYER PROTEIN"/>
    <property type="match status" value="1"/>
</dbReference>
<dbReference type="Gene3D" id="1.10.640.10">
    <property type="entry name" value="Haem peroxidase domain superfamily, animal type"/>
    <property type="match status" value="3"/>
</dbReference>
<dbReference type="Pfam" id="PF03098">
    <property type="entry name" value="An_peroxidase"/>
    <property type="match status" value="2"/>
</dbReference>